<dbReference type="PROSITE" id="PS50263">
    <property type="entry name" value="CN_HYDROLASE"/>
    <property type="match status" value="1"/>
</dbReference>
<dbReference type="RefSeq" id="WP_099154846.1">
    <property type="nucleotide sequence ID" value="NZ_PDUD01000049.1"/>
</dbReference>
<dbReference type="PANTHER" id="PTHR43674">
    <property type="entry name" value="NITRILASE C965.09-RELATED"/>
    <property type="match status" value="1"/>
</dbReference>
<dbReference type="CDD" id="cd07197">
    <property type="entry name" value="nitrilase"/>
    <property type="match status" value="1"/>
</dbReference>
<dbReference type="Pfam" id="PF00795">
    <property type="entry name" value="CN_hydrolase"/>
    <property type="match status" value="1"/>
</dbReference>
<comment type="caution">
    <text evidence="3">The sequence shown here is derived from an EMBL/GenBank/DDBJ whole genome shotgun (WGS) entry which is preliminary data.</text>
</comment>
<keyword evidence="4" id="KW-1185">Reference proteome</keyword>
<dbReference type="SUPFAM" id="SSF56317">
    <property type="entry name" value="Carbon-nitrogen hydrolase"/>
    <property type="match status" value="1"/>
</dbReference>
<dbReference type="GO" id="GO:0050126">
    <property type="term" value="F:N-carbamoylputrescine amidase activity"/>
    <property type="evidence" value="ECO:0007669"/>
    <property type="project" value="TreeGrafter"/>
</dbReference>
<dbReference type="InterPro" id="IPR003010">
    <property type="entry name" value="C-N_Hydrolase"/>
</dbReference>
<accession>A0A2D0N0X6</accession>
<evidence type="ECO:0000313" key="4">
    <source>
        <dbReference type="Proteomes" id="UP000223913"/>
    </source>
</evidence>
<evidence type="ECO:0000256" key="1">
    <source>
        <dbReference type="ARBA" id="ARBA00022801"/>
    </source>
</evidence>
<dbReference type="GO" id="GO:0033388">
    <property type="term" value="P:putrescine biosynthetic process from arginine"/>
    <property type="evidence" value="ECO:0007669"/>
    <property type="project" value="TreeGrafter"/>
</dbReference>
<evidence type="ECO:0000259" key="2">
    <source>
        <dbReference type="PROSITE" id="PS50263"/>
    </source>
</evidence>
<dbReference type="InterPro" id="IPR036526">
    <property type="entry name" value="C-N_Hydrolase_sf"/>
</dbReference>
<gene>
    <name evidence="3" type="ORF">CRP01_35540</name>
</gene>
<dbReference type="OrthoDB" id="9803818at2"/>
<name>A0A2D0N0X6_FLAN2</name>
<dbReference type="Gene3D" id="3.60.110.10">
    <property type="entry name" value="Carbon-nitrogen hydrolase"/>
    <property type="match status" value="1"/>
</dbReference>
<proteinExistence type="predicted"/>
<reference evidence="3 4" key="1">
    <citation type="submission" date="2017-10" db="EMBL/GenBank/DDBJ databases">
        <title>The draft genome sequence of Lewinella nigricans NBRC 102662.</title>
        <authorList>
            <person name="Wang K."/>
        </authorList>
    </citation>
    <scope>NUCLEOTIDE SEQUENCE [LARGE SCALE GENOMIC DNA]</scope>
    <source>
        <strain evidence="3 4">NBRC 102662</strain>
    </source>
</reference>
<dbReference type="InterPro" id="IPR050345">
    <property type="entry name" value="Aliph_Amidase/BUP"/>
</dbReference>
<dbReference type="AlphaFoldDB" id="A0A2D0N0X6"/>
<protein>
    <submittedName>
        <fullName evidence="3">Carbon-nitrogen hydrolase family protein</fullName>
    </submittedName>
</protein>
<dbReference type="PANTHER" id="PTHR43674:SF2">
    <property type="entry name" value="BETA-UREIDOPROPIONASE"/>
    <property type="match status" value="1"/>
</dbReference>
<sequence length="244" mass="26454">MKICLAQISAVPGDIAANINSHRESIRRAAAHGGELIVFPELSLSGYEPTLMKDMAVAPDDPRLQVFQQLSKQHAIRIALGVPLQTADGIAISMLIYYPDRERQVYYKTYLHADEEPYFTSVPNEQVTLADHPELALAICYEISVPGHIDRAAADAARFYLASVVKFTNGMEAAAARLTDIARSYGMTVMTVNAVGHADGGLCGGQSGVWNTDGRLLGSLDSTETGLLIYDTETQVISNIPENE</sequence>
<dbReference type="EMBL" id="PDUD01000049">
    <property type="protein sequence ID" value="PHN01799.1"/>
    <property type="molecule type" value="Genomic_DNA"/>
</dbReference>
<keyword evidence="1 3" id="KW-0378">Hydrolase</keyword>
<feature type="domain" description="CN hydrolase" evidence="2">
    <location>
        <begin position="1"/>
        <end position="236"/>
    </location>
</feature>
<evidence type="ECO:0000313" key="3">
    <source>
        <dbReference type="EMBL" id="PHN01799.1"/>
    </source>
</evidence>
<organism evidence="3 4">
    <name type="scientific">Flavilitoribacter nigricans (strain ATCC 23147 / DSM 23189 / NBRC 102662 / NCIMB 1420 / SS-2)</name>
    <name type="common">Lewinella nigricans</name>
    <dbReference type="NCBI Taxonomy" id="1122177"/>
    <lineage>
        <taxon>Bacteria</taxon>
        <taxon>Pseudomonadati</taxon>
        <taxon>Bacteroidota</taxon>
        <taxon>Saprospiria</taxon>
        <taxon>Saprospirales</taxon>
        <taxon>Lewinellaceae</taxon>
        <taxon>Flavilitoribacter</taxon>
    </lineage>
</organism>
<dbReference type="Proteomes" id="UP000223913">
    <property type="component" value="Unassembled WGS sequence"/>
</dbReference>